<sequence>MTTPTCENIRPFRIDIPQDALDDLHDRLDRARWPDELPGVGWEYGIPRGYLKELAHYWRHTYDWRAAEARLNRWPQFTTTVYGARLHFAHIRSPEPDATPLLMTHGWPGSIVEFLEVAGPLTDPRGHGGDPADAFHLVLPSIPGFGFSGPTQDTGWEIRRVAAAFAELMERLGYVRYGVQGGDWGAAISRELGRTRPEKVIGVHLNLLPNSTPAQEPGEEELQALDPDERERALASWERFQAWARDRQGYADIQSTRPQTLSYGLTDSPVGQLAWIVEKFKEWTDSRERPEDAVDRDQLLTNVMVYWLTGTAGSAARLYYERAHSDFQGNPPLPSSTPTALAVFPHDNFIPLRHIADRTNNIVQWTTYDRGGHFPAMEQPQVLVDDVRRFFRANRRARTAVVNTFEGDQTPAAPSLPQ</sequence>
<evidence type="ECO:0000259" key="5">
    <source>
        <dbReference type="Pfam" id="PF06441"/>
    </source>
</evidence>
<comment type="similarity">
    <text evidence="1">Belongs to the peptidase S33 family.</text>
</comment>
<keyword evidence="2" id="KW-0058">Aromatic hydrocarbons catabolism</keyword>
<dbReference type="EMBL" id="AOPZ01000078">
    <property type="protein sequence ID" value="EPH44717.1"/>
    <property type="molecule type" value="Genomic_DNA"/>
</dbReference>
<evidence type="ECO:0000313" key="6">
    <source>
        <dbReference type="EMBL" id="EPH44717.1"/>
    </source>
</evidence>
<name>S4ATH0_9ACTN</name>
<evidence type="ECO:0000256" key="3">
    <source>
        <dbReference type="ARBA" id="ARBA00022801"/>
    </source>
</evidence>
<keyword evidence="3 6" id="KW-0378">Hydrolase</keyword>
<dbReference type="GO" id="GO:0004301">
    <property type="term" value="F:epoxide hydrolase activity"/>
    <property type="evidence" value="ECO:0007669"/>
    <property type="project" value="TreeGrafter"/>
</dbReference>
<dbReference type="InterPro" id="IPR016292">
    <property type="entry name" value="Epoxide_hydrolase"/>
</dbReference>
<comment type="caution">
    <text evidence="6">The sequence shown here is derived from an EMBL/GenBank/DDBJ whole genome shotgun (WGS) entry which is preliminary data.</text>
</comment>
<dbReference type="Proteomes" id="UP000014629">
    <property type="component" value="Unassembled WGS sequence"/>
</dbReference>
<dbReference type="PRINTS" id="PR00412">
    <property type="entry name" value="EPOXHYDRLASE"/>
</dbReference>
<evidence type="ECO:0000313" key="7">
    <source>
        <dbReference type="Proteomes" id="UP000014629"/>
    </source>
</evidence>
<feature type="active site" description="Nucleophile" evidence="4">
    <location>
        <position position="183"/>
    </location>
</feature>
<gene>
    <name evidence="6" type="ORF">STRAU_2275</name>
</gene>
<reference evidence="6 7" key="1">
    <citation type="submission" date="2013-02" db="EMBL/GenBank/DDBJ databases">
        <title>Draft Genome Sequence of Streptomyces aurantiacus, Which Produces Setomimycin.</title>
        <authorList>
            <person name="Gruening B.A."/>
            <person name="Praeg A."/>
            <person name="Erxleben A."/>
            <person name="Guenther S."/>
            <person name="Mueller M."/>
        </authorList>
    </citation>
    <scope>NUCLEOTIDE SEQUENCE [LARGE SCALE GENOMIC DNA]</scope>
    <source>
        <strain evidence="6 7">JA 4570</strain>
    </source>
</reference>
<feature type="active site" description="Proton donor" evidence="4">
    <location>
        <position position="319"/>
    </location>
</feature>
<dbReference type="Gene3D" id="3.40.50.1820">
    <property type="entry name" value="alpha/beta hydrolase"/>
    <property type="match status" value="1"/>
</dbReference>
<dbReference type="PIRSF" id="PIRSF001112">
    <property type="entry name" value="Epoxide_hydrolase"/>
    <property type="match status" value="1"/>
</dbReference>
<dbReference type="Pfam" id="PF06441">
    <property type="entry name" value="EHN"/>
    <property type="match status" value="1"/>
</dbReference>
<dbReference type="OrthoDB" id="4654311at2"/>
<dbReference type="PANTHER" id="PTHR21661:SF35">
    <property type="entry name" value="EPOXIDE HYDROLASE"/>
    <property type="match status" value="1"/>
</dbReference>
<protein>
    <submittedName>
        <fullName evidence="6">Putative epoxide hydrolase</fullName>
    </submittedName>
</protein>
<evidence type="ECO:0000256" key="1">
    <source>
        <dbReference type="ARBA" id="ARBA00010088"/>
    </source>
</evidence>
<feature type="active site" description="Proton acceptor" evidence="4">
    <location>
        <position position="373"/>
    </location>
</feature>
<dbReference type="InterPro" id="IPR000639">
    <property type="entry name" value="Epox_hydrolase-like"/>
</dbReference>
<keyword evidence="7" id="KW-1185">Reference proteome</keyword>
<organism evidence="6 7">
    <name type="scientific">Streptomyces aurantiacus JA 4570</name>
    <dbReference type="NCBI Taxonomy" id="1286094"/>
    <lineage>
        <taxon>Bacteria</taxon>
        <taxon>Bacillati</taxon>
        <taxon>Actinomycetota</taxon>
        <taxon>Actinomycetes</taxon>
        <taxon>Kitasatosporales</taxon>
        <taxon>Streptomycetaceae</taxon>
        <taxon>Streptomyces</taxon>
        <taxon>Streptomyces aurantiacus group</taxon>
    </lineage>
</organism>
<dbReference type="RefSeq" id="WP_016640404.1">
    <property type="nucleotide sequence ID" value="NZ_AOPZ01000078.1"/>
</dbReference>
<proteinExistence type="inferred from homology"/>
<accession>S4ATH0</accession>
<dbReference type="SUPFAM" id="SSF53474">
    <property type="entry name" value="alpha/beta-Hydrolases"/>
    <property type="match status" value="1"/>
</dbReference>
<dbReference type="InterPro" id="IPR010497">
    <property type="entry name" value="Epoxide_hydro_N"/>
</dbReference>
<evidence type="ECO:0000256" key="2">
    <source>
        <dbReference type="ARBA" id="ARBA00022797"/>
    </source>
</evidence>
<dbReference type="GO" id="GO:0097176">
    <property type="term" value="P:epoxide metabolic process"/>
    <property type="evidence" value="ECO:0007669"/>
    <property type="project" value="TreeGrafter"/>
</dbReference>
<dbReference type="PATRIC" id="fig|1286094.4.peg.2251"/>
<feature type="domain" description="Epoxide hydrolase N-terminal" evidence="5">
    <location>
        <begin position="9"/>
        <end position="114"/>
    </location>
</feature>
<dbReference type="InterPro" id="IPR029058">
    <property type="entry name" value="AB_hydrolase_fold"/>
</dbReference>
<evidence type="ECO:0000256" key="4">
    <source>
        <dbReference type="PIRSR" id="PIRSR001112-1"/>
    </source>
</evidence>
<dbReference type="AlphaFoldDB" id="S4ATH0"/>
<dbReference type="PANTHER" id="PTHR21661">
    <property type="entry name" value="EPOXIDE HYDROLASE 1-RELATED"/>
    <property type="match status" value="1"/>
</dbReference>